<dbReference type="Proteomes" id="UP000636458">
    <property type="component" value="Unassembled WGS sequence"/>
</dbReference>
<dbReference type="RefSeq" id="WP_200554548.1">
    <property type="nucleotide sequence ID" value="NZ_JAEPES010000001.1"/>
</dbReference>
<comment type="caution">
    <text evidence="2">The sequence shown here is derived from an EMBL/GenBank/DDBJ whole genome shotgun (WGS) entry which is preliminary data.</text>
</comment>
<dbReference type="EMBL" id="JAEPES010000001">
    <property type="protein sequence ID" value="MBK4346195.1"/>
    <property type="molecule type" value="Genomic_DNA"/>
</dbReference>
<evidence type="ECO:0000313" key="2">
    <source>
        <dbReference type="EMBL" id="MBK4346195.1"/>
    </source>
</evidence>
<gene>
    <name evidence="2" type="ORF">IV501_00975</name>
</gene>
<feature type="signal peptide" evidence="1">
    <location>
        <begin position="1"/>
        <end position="15"/>
    </location>
</feature>
<reference evidence="2" key="1">
    <citation type="submission" date="2021-01" db="EMBL/GenBank/DDBJ databases">
        <title>Lacisediminihabitans sp. nov. strain G11-30, isolated from Antarctic Soil.</title>
        <authorList>
            <person name="Li J."/>
        </authorList>
    </citation>
    <scope>NUCLEOTIDE SEQUENCE</scope>
    <source>
        <strain evidence="2">G11-30</strain>
    </source>
</reference>
<evidence type="ECO:0000256" key="1">
    <source>
        <dbReference type="SAM" id="SignalP"/>
    </source>
</evidence>
<dbReference type="AlphaFoldDB" id="A0A934SJ21"/>
<keyword evidence="1" id="KW-0732">Signal</keyword>
<protein>
    <submittedName>
        <fullName evidence="2">Uncharacterized protein</fullName>
    </submittedName>
</protein>
<evidence type="ECO:0000313" key="3">
    <source>
        <dbReference type="Proteomes" id="UP000636458"/>
    </source>
</evidence>
<keyword evidence="3" id="KW-1185">Reference proteome</keyword>
<proteinExistence type="predicted"/>
<feature type="chain" id="PRO_5039027080" evidence="1">
    <location>
        <begin position="16"/>
        <end position="171"/>
    </location>
</feature>
<organism evidence="2 3">
    <name type="scientific">Lacisediminihabitans changchengi</name>
    <dbReference type="NCBI Taxonomy" id="2787634"/>
    <lineage>
        <taxon>Bacteria</taxon>
        <taxon>Bacillati</taxon>
        <taxon>Actinomycetota</taxon>
        <taxon>Actinomycetes</taxon>
        <taxon>Micrococcales</taxon>
        <taxon>Microbacteriaceae</taxon>
        <taxon>Lacisediminihabitans</taxon>
    </lineage>
</organism>
<accession>A0A934SJ21</accession>
<sequence>MNTGRKILTSGTAFAAGIALVIGGGAVAANASTADATTSTTTCSFAQHLRVALRAAPADLRSDLKTLKAMKPGAERRAEVKTIRAKAADGGYGPGVEAKAQWRAENPGVRLRPLPDALKTDLKSLRGETKTERATTLDTIATTALDGGYGATVETFAKAVQSSDAWQSCGS</sequence>
<name>A0A934SJ21_9MICO</name>